<dbReference type="GeneID" id="28799411"/>
<evidence type="ECO:0000313" key="2">
    <source>
        <dbReference type="Proteomes" id="UP000201588"/>
    </source>
</evidence>
<organism evidence="1 2">
    <name type="scientific">Bacillus phage Shbh1</name>
    <dbReference type="NCBI Taxonomy" id="1796992"/>
    <lineage>
        <taxon>Viruses</taxon>
        <taxon>Duplodnaviria</taxon>
        <taxon>Heunggongvirae</taxon>
        <taxon>Uroviricota</taxon>
        <taxon>Caudoviricetes</taxon>
        <taxon>Herelleviridae</taxon>
        <taxon>Bastillevirinae</taxon>
        <taxon>Shalavirus</taxon>
        <taxon>Shalavirus Shbh1</taxon>
    </lineage>
</organism>
<accession>A0A142F169</accession>
<dbReference type="EMBL" id="KU640380">
    <property type="protein sequence ID" value="AMQ66526.1"/>
    <property type="molecule type" value="Genomic_DNA"/>
</dbReference>
<name>A0A142F169_9CAUD</name>
<keyword evidence="2" id="KW-1185">Reference proteome</keyword>
<dbReference type="RefSeq" id="YP_009275216.1">
    <property type="nucleotide sequence ID" value="NC_030925.1"/>
</dbReference>
<protein>
    <submittedName>
        <fullName evidence="1">Uncharacterized protein</fullName>
    </submittedName>
</protein>
<reference evidence="1 2" key="1">
    <citation type="submission" date="2016-01" db="EMBL/GenBank/DDBJ databases">
        <title>Isolation and characterization of bacteriophages from East Africa Rift Valley soda lakes.</title>
        <authorList>
            <person name="van Zyl L.J."/>
            <person name="Nemavhulani S."/>
            <person name="Cowan D.A."/>
            <person name="Trindade M.I."/>
        </authorList>
    </citation>
    <scope>NUCLEOTIDE SEQUENCE [LARGE SCALE GENOMIC DNA]</scope>
</reference>
<sequence>MDYYDFRDFKEKGVVRYIYIDTTPKLAKKFIRNQQHLIDVLQGDLSNNHGINFTLKEETK</sequence>
<evidence type="ECO:0000313" key="1">
    <source>
        <dbReference type="EMBL" id="AMQ66526.1"/>
    </source>
</evidence>
<proteinExistence type="predicted"/>
<dbReference type="KEGG" id="vg:28799411"/>
<dbReference type="Proteomes" id="UP000201588">
    <property type="component" value="Segment"/>
</dbReference>